<keyword evidence="2" id="KW-0472">Membrane</keyword>
<evidence type="ECO:0000313" key="5">
    <source>
        <dbReference type="Ensembl" id="ENSELUP00000083274.1"/>
    </source>
</evidence>
<reference evidence="5" key="3">
    <citation type="submission" date="2025-09" db="UniProtKB">
        <authorList>
            <consortium name="Ensembl"/>
        </authorList>
    </citation>
    <scope>IDENTIFICATION</scope>
</reference>
<feature type="chain" id="PRO_5044331129" description="Ig-like domain-containing protein" evidence="3">
    <location>
        <begin position="22"/>
        <end position="194"/>
    </location>
</feature>
<dbReference type="Proteomes" id="UP000265140">
    <property type="component" value="Chromosome 3"/>
</dbReference>
<keyword evidence="1" id="KW-0393">Immunoglobulin domain</keyword>
<dbReference type="SMART" id="SM00409">
    <property type="entry name" value="IG"/>
    <property type="match status" value="1"/>
</dbReference>
<dbReference type="InterPro" id="IPR007110">
    <property type="entry name" value="Ig-like_dom"/>
</dbReference>
<organism evidence="5 6">
    <name type="scientific">Esox lucius</name>
    <name type="common">Northern pike</name>
    <dbReference type="NCBI Taxonomy" id="8010"/>
    <lineage>
        <taxon>Eukaryota</taxon>
        <taxon>Metazoa</taxon>
        <taxon>Chordata</taxon>
        <taxon>Craniata</taxon>
        <taxon>Vertebrata</taxon>
        <taxon>Euteleostomi</taxon>
        <taxon>Actinopterygii</taxon>
        <taxon>Neopterygii</taxon>
        <taxon>Teleostei</taxon>
        <taxon>Protacanthopterygii</taxon>
        <taxon>Esociformes</taxon>
        <taxon>Esocidae</taxon>
        <taxon>Esox</taxon>
    </lineage>
</organism>
<evidence type="ECO:0000256" key="3">
    <source>
        <dbReference type="SAM" id="SignalP"/>
    </source>
</evidence>
<dbReference type="Pfam" id="PF00047">
    <property type="entry name" value="ig"/>
    <property type="match status" value="1"/>
</dbReference>
<dbReference type="SUPFAM" id="SSF48726">
    <property type="entry name" value="Immunoglobulin"/>
    <property type="match status" value="1"/>
</dbReference>
<keyword evidence="6" id="KW-1185">Reference proteome</keyword>
<dbReference type="GeneTree" id="ENSGT00990000205287"/>
<reference evidence="5" key="2">
    <citation type="submission" date="2025-08" db="UniProtKB">
        <authorList>
            <consortium name="Ensembl"/>
        </authorList>
    </citation>
    <scope>IDENTIFICATION</scope>
</reference>
<dbReference type="Ensembl" id="ENSELUT00000111506.1">
    <property type="protein sequence ID" value="ENSELUP00000083274.1"/>
    <property type="gene ID" value="ENSELUG00000040998.1"/>
</dbReference>
<dbReference type="PROSITE" id="PS50835">
    <property type="entry name" value="IG_LIKE"/>
    <property type="match status" value="1"/>
</dbReference>
<feature type="signal peptide" evidence="3">
    <location>
        <begin position="1"/>
        <end position="21"/>
    </location>
</feature>
<dbReference type="AlphaFoldDB" id="A0AAY5K2F9"/>
<keyword evidence="2" id="KW-1133">Transmembrane helix</keyword>
<reference evidence="5 6" key="1">
    <citation type="submission" date="2020-02" db="EMBL/GenBank/DDBJ databases">
        <title>Esox lucius (northern pike) genome, fEsoLuc1, primary haplotype.</title>
        <authorList>
            <person name="Myers G."/>
            <person name="Karagic N."/>
            <person name="Meyer A."/>
            <person name="Pippel M."/>
            <person name="Reichard M."/>
            <person name="Winkler S."/>
            <person name="Tracey A."/>
            <person name="Sims Y."/>
            <person name="Howe K."/>
            <person name="Rhie A."/>
            <person name="Formenti G."/>
            <person name="Durbin R."/>
            <person name="Fedrigo O."/>
            <person name="Jarvis E.D."/>
        </authorList>
    </citation>
    <scope>NUCLEOTIDE SEQUENCE [LARGE SCALE GENOMIC DNA]</scope>
</reference>
<dbReference type="InterPro" id="IPR013783">
    <property type="entry name" value="Ig-like_fold"/>
</dbReference>
<dbReference type="Gene3D" id="2.60.40.10">
    <property type="entry name" value="Immunoglobulins"/>
    <property type="match status" value="1"/>
</dbReference>
<evidence type="ECO:0000259" key="4">
    <source>
        <dbReference type="PROSITE" id="PS50835"/>
    </source>
</evidence>
<feature type="transmembrane region" description="Helical" evidence="2">
    <location>
        <begin position="164"/>
        <end position="186"/>
    </location>
</feature>
<dbReference type="InterPro" id="IPR036179">
    <property type="entry name" value="Ig-like_dom_sf"/>
</dbReference>
<keyword evidence="2" id="KW-0812">Transmembrane</keyword>
<sequence length="194" mass="21994">WIWNGHISTSIMLLSQTLVSTSDLDSRLLMVFPRSEPLTEFFSEGEEVVLTCNSELSDQVGWFRNTSQGADVIRHSLLLPEDLVGRKPQVLIGRIPEDLFGRIPKYLIGRINVSLPNSSLVISNLKLEDSGEYWCCVLDVFTQQCQSVTKTFLLKRDPFGINSMFYRVYSSLMACALLGMVCVLITKELYFNLN</sequence>
<keyword evidence="3" id="KW-0732">Signal</keyword>
<dbReference type="InterPro" id="IPR003599">
    <property type="entry name" value="Ig_sub"/>
</dbReference>
<accession>A0AAY5K2F9</accession>
<name>A0AAY5K2F9_ESOLU</name>
<evidence type="ECO:0000313" key="6">
    <source>
        <dbReference type="Proteomes" id="UP000265140"/>
    </source>
</evidence>
<evidence type="ECO:0000256" key="2">
    <source>
        <dbReference type="SAM" id="Phobius"/>
    </source>
</evidence>
<dbReference type="InterPro" id="IPR013151">
    <property type="entry name" value="Immunoglobulin_dom"/>
</dbReference>
<proteinExistence type="predicted"/>
<protein>
    <recommendedName>
        <fullName evidence="4">Ig-like domain-containing protein</fullName>
    </recommendedName>
</protein>
<evidence type="ECO:0000256" key="1">
    <source>
        <dbReference type="ARBA" id="ARBA00023319"/>
    </source>
</evidence>
<feature type="domain" description="Ig-like" evidence="4">
    <location>
        <begin position="33"/>
        <end position="149"/>
    </location>
</feature>